<dbReference type="PROSITE" id="PS00028">
    <property type="entry name" value="ZINC_FINGER_C2H2_1"/>
    <property type="match status" value="1"/>
</dbReference>
<dbReference type="AlphaFoldDB" id="A0AA36MZR3"/>
<gene>
    <name evidence="3" type="ORF">EVOR1521_LOCUS12894</name>
</gene>
<sequence length="245" mass="27151">MERAPCMTPQVFFEALRSSISLARAIAMELAYENTFITVREAASTASPMRRSSSMPVLRGTERTEVHGQEEELQRQVEGLGAQIGLAKNVGSQYHPELCSRPCAFAFGRGCPQGHHCKRCHLGHSPQVKLDKKQRAWLTAMDQAEIFCLLFTQLSARAETARATGLTDLASELVPLLRLMQPLAGSNIQSVPAAAVKNLTKYLGKCACKMMICQAMSYGRVDGQIRDTIRKEFWTLREKSFVSLA</sequence>
<accession>A0AA36MZR3</accession>
<proteinExistence type="predicted"/>
<dbReference type="EMBL" id="CAUJNA010001392">
    <property type="protein sequence ID" value="CAJ1386654.1"/>
    <property type="molecule type" value="Genomic_DNA"/>
</dbReference>
<dbReference type="Proteomes" id="UP001178507">
    <property type="component" value="Unassembled WGS sequence"/>
</dbReference>
<reference evidence="3" key="1">
    <citation type="submission" date="2023-08" db="EMBL/GenBank/DDBJ databases">
        <authorList>
            <person name="Chen Y."/>
            <person name="Shah S."/>
            <person name="Dougan E. K."/>
            <person name="Thang M."/>
            <person name="Chan C."/>
        </authorList>
    </citation>
    <scope>NUCLEOTIDE SEQUENCE</scope>
</reference>
<evidence type="ECO:0000256" key="1">
    <source>
        <dbReference type="SAM" id="MobiDB-lite"/>
    </source>
</evidence>
<evidence type="ECO:0000313" key="4">
    <source>
        <dbReference type="Proteomes" id="UP001178507"/>
    </source>
</evidence>
<evidence type="ECO:0000313" key="3">
    <source>
        <dbReference type="EMBL" id="CAJ1386654.1"/>
    </source>
</evidence>
<comment type="caution">
    <text evidence="3">The sequence shown here is derived from an EMBL/GenBank/DDBJ whole genome shotgun (WGS) entry which is preliminary data.</text>
</comment>
<keyword evidence="4" id="KW-1185">Reference proteome</keyword>
<name>A0AA36MZR3_9DINO</name>
<feature type="region of interest" description="Disordered" evidence="1">
    <location>
        <begin position="48"/>
        <end position="68"/>
    </location>
</feature>
<protein>
    <recommendedName>
        <fullName evidence="2">C2H2-type domain-containing protein</fullName>
    </recommendedName>
</protein>
<dbReference type="InterPro" id="IPR013087">
    <property type="entry name" value="Znf_C2H2_type"/>
</dbReference>
<feature type="domain" description="C2H2-type" evidence="2">
    <location>
        <begin position="99"/>
        <end position="121"/>
    </location>
</feature>
<organism evidence="3 4">
    <name type="scientific">Effrenium voratum</name>
    <dbReference type="NCBI Taxonomy" id="2562239"/>
    <lineage>
        <taxon>Eukaryota</taxon>
        <taxon>Sar</taxon>
        <taxon>Alveolata</taxon>
        <taxon>Dinophyceae</taxon>
        <taxon>Suessiales</taxon>
        <taxon>Symbiodiniaceae</taxon>
        <taxon>Effrenium</taxon>
    </lineage>
</organism>
<evidence type="ECO:0000259" key="2">
    <source>
        <dbReference type="PROSITE" id="PS00028"/>
    </source>
</evidence>